<dbReference type="Proteomes" id="UP000625711">
    <property type="component" value="Unassembled WGS sequence"/>
</dbReference>
<protein>
    <submittedName>
        <fullName evidence="2">Uncharacterized protein</fullName>
    </submittedName>
</protein>
<feature type="region of interest" description="Disordered" evidence="1">
    <location>
        <begin position="20"/>
        <end position="50"/>
    </location>
</feature>
<dbReference type="EMBL" id="JAACXV010000014">
    <property type="protein sequence ID" value="KAF7287377.1"/>
    <property type="molecule type" value="Genomic_DNA"/>
</dbReference>
<evidence type="ECO:0000256" key="1">
    <source>
        <dbReference type="SAM" id="MobiDB-lite"/>
    </source>
</evidence>
<sequence>MSNISENTNNTSLLEENNNLSEGIQSSPNDADLPHSTETTTESCQEEESINEVNCKEDVVDIGLKDVCESEISGFKENCTVVSEVTVKTKNFLFVKEIEQGHWLLRWQIDKQKDGDFIALTYQGMHTISIIKIHSPLSN</sequence>
<dbReference type="OrthoDB" id="6718854at2759"/>
<name>A0A834IXW0_RHYFE</name>
<organism evidence="2 3">
    <name type="scientific">Rhynchophorus ferrugineus</name>
    <name type="common">Red palm weevil</name>
    <name type="synonym">Curculio ferrugineus</name>
    <dbReference type="NCBI Taxonomy" id="354439"/>
    <lineage>
        <taxon>Eukaryota</taxon>
        <taxon>Metazoa</taxon>
        <taxon>Ecdysozoa</taxon>
        <taxon>Arthropoda</taxon>
        <taxon>Hexapoda</taxon>
        <taxon>Insecta</taxon>
        <taxon>Pterygota</taxon>
        <taxon>Neoptera</taxon>
        <taxon>Endopterygota</taxon>
        <taxon>Coleoptera</taxon>
        <taxon>Polyphaga</taxon>
        <taxon>Cucujiformia</taxon>
        <taxon>Curculionidae</taxon>
        <taxon>Dryophthorinae</taxon>
        <taxon>Rhynchophorus</taxon>
    </lineage>
</organism>
<comment type="caution">
    <text evidence="2">The sequence shown here is derived from an EMBL/GenBank/DDBJ whole genome shotgun (WGS) entry which is preliminary data.</text>
</comment>
<evidence type="ECO:0000313" key="2">
    <source>
        <dbReference type="EMBL" id="KAF7287377.1"/>
    </source>
</evidence>
<accession>A0A834IXW0</accession>
<keyword evidence="3" id="KW-1185">Reference proteome</keyword>
<dbReference type="AlphaFoldDB" id="A0A834IXW0"/>
<proteinExistence type="predicted"/>
<gene>
    <name evidence="2" type="ORF">GWI33_001733</name>
</gene>
<evidence type="ECO:0000313" key="3">
    <source>
        <dbReference type="Proteomes" id="UP000625711"/>
    </source>
</evidence>
<reference evidence="2" key="1">
    <citation type="submission" date="2020-08" db="EMBL/GenBank/DDBJ databases">
        <title>Genome sequencing and assembly of the red palm weevil Rhynchophorus ferrugineus.</title>
        <authorList>
            <person name="Dias G.B."/>
            <person name="Bergman C.M."/>
            <person name="Manee M."/>
        </authorList>
    </citation>
    <scope>NUCLEOTIDE SEQUENCE</scope>
    <source>
        <strain evidence="2">AA-2017</strain>
        <tissue evidence="2">Whole larva</tissue>
    </source>
</reference>